<keyword evidence="5 6" id="KW-0560">Oxidoreductase</keyword>
<evidence type="ECO:0000256" key="7">
    <source>
        <dbReference type="PROSITE-ProRule" id="PRU10010"/>
    </source>
</evidence>
<evidence type="ECO:0000256" key="6">
    <source>
        <dbReference type="HAMAP-Rule" id="MF_01110"/>
    </source>
</evidence>
<evidence type="ECO:0000256" key="1">
    <source>
        <dbReference type="ARBA" id="ARBA00022490"/>
    </source>
</evidence>
<protein>
    <recommendedName>
        <fullName evidence="6">N-acetyl-gamma-glutamyl-phosphate reductase</fullName>
        <shortName evidence="6">AGPR</shortName>
        <ecNumber evidence="6">1.2.1.38</ecNumber>
    </recommendedName>
    <alternativeName>
        <fullName evidence="6">N-acetyl-glutamate semialdehyde dehydrogenase</fullName>
        <shortName evidence="6">NAGSA dehydrogenase</shortName>
    </alternativeName>
</protein>
<dbReference type="GO" id="GO:0005737">
    <property type="term" value="C:cytoplasm"/>
    <property type="evidence" value="ECO:0007669"/>
    <property type="project" value="UniProtKB-SubCell"/>
</dbReference>
<dbReference type="CDD" id="cd23935">
    <property type="entry name" value="AGPR_2_C"/>
    <property type="match status" value="1"/>
</dbReference>
<comment type="catalytic activity">
    <reaction evidence="6">
        <text>N-acetyl-L-glutamate 5-semialdehyde + phosphate + NADP(+) = N-acetyl-L-glutamyl 5-phosphate + NADPH + H(+)</text>
        <dbReference type="Rhea" id="RHEA:21588"/>
        <dbReference type="ChEBI" id="CHEBI:15378"/>
        <dbReference type="ChEBI" id="CHEBI:29123"/>
        <dbReference type="ChEBI" id="CHEBI:43474"/>
        <dbReference type="ChEBI" id="CHEBI:57783"/>
        <dbReference type="ChEBI" id="CHEBI:57936"/>
        <dbReference type="ChEBI" id="CHEBI:58349"/>
        <dbReference type="EC" id="1.2.1.38"/>
    </reaction>
</comment>
<feature type="active site" evidence="6 7">
    <location>
        <position position="117"/>
    </location>
</feature>
<dbReference type="PANTHER" id="PTHR32338:SF10">
    <property type="entry name" value="N-ACETYL-GAMMA-GLUTAMYL-PHOSPHATE REDUCTASE, CHLOROPLASTIC-RELATED"/>
    <property type="match status" value="1"/>
</dbReference>
<dbReference type="Pfam" id="PF01118">
    <property type="entry name" value="Semialdhyde_dh"/>
    <property type="match status" value="1"/>
</dbReference>
<dbReference type="Proteomes" id="UP000216020">
    <property type="component" value="Unassembled WGS sequence"/>
</dbReference>
<dbReference type="AlphaFoldDB" id="A0A261S3E6"/>
<evidence type="ECO:0000256" key="2">
    <source>
        <dbReference type="ARBA" id="ARBA00022571"/>
    </source>
</evidence>
<keyword evidence="3 6" id="KW-0028">Amino-acid biosynthesis</keyword>
<dbReference type="OrthoDB" id="9801289at2"/>
<comment type="pathway">
    <text evidence="6">Amino-acid biosynthesis; L-arginine biosynthesis; N(2)-acetyl-L-ornithine from L-glutamate: step 3/4.</text>
</comment>
<dbReference type="EC" id="1.2.1.38" evidence="6"/>
<proteinExistence type="inferred from homology"/>
<dbReference type="InterPro" id="IPR050085">
    <property type="entry name" value="AGPR"/>
</dbReference>
<dbReference type="PANTHER" id="PTHR32338">
    <property type="entry name" value="N-ACETYL-GAMMA-GLUTAMYL-PHOSPHATE REDUCTASE, CHLOROPLASTIC-RELATED-RELATED"/>
    <property type="match status" value="1"/>
</dbReference>
<evidence type="ECO:0000313" key="10">
    <source>
        <dbReference type="Proteomes" id="UP000216020"/>
    </source>
</evidence>
<dbReference type="SMART" id="SM00859">
    <property type="entry name" value="Semialdhyde_dh"/>
    <property type="match status" value="1"/>
</dbReference>
<keyword evidence="4 6" id="KW-0521">NADP</keyword>
<dbReference type="GO" id="GO:0003942">
    <property type="term" value="F:N-acetyl-gamma-glutamyl-phosphate reductase activity"/>
    <property type="evidence" value="ECO:0007669"/>
    <property type="project" value="UniProtKB-UniRule"/>
</dbReference>
<keyword evidence="2 6" id="KW-0055">Arginine biosynthesis</keyword>
<dbReference type="CDD" id="cd17896">
    <property type="entry name" value="AGPR_2_N"/>
    <property type="match status" value="1"/>
</dbReference>
<dbReference type="UniPathway" id="UPA00068">
    <property type="reaction ID" value="UER00108"/>
</dbReference>
<dbReference type="InterPro" id="IPR036291">
    <property type="entry name" value="NAD(P)-bd_dom_sf"/>
</dbReference>
<comment type="function">
    <text evidence="6">Catalyzes the NADPH-dependent reduction of N-acetyl-5-glutamyl phosphate to yield N-acetyl-L-glutamate 5-semialdehyde.</text>
</comment>
<dbReference type="InterPro" id="IPR058924">
    <property type="entry name" value="AGPR_dimerisation_dom"/>
</dbReference>
<organism evidence="9 10">
    <name type="scientific">Bordetella genomosp. 10</name>
    <dbReference type="NCBI Taxonomy" id="1416804"/>
    <lineage>
        <taxon>Bacteria</taxon>
        <taxon>Pseudomonadati</taxon>
        <taxon>Pseudomonadota</taxon>
        <taxon>Betaproteobacteria</taxon>
        <taxon>Burkholderiales</taxon>
        <taxon>Alcaligenaceae</taxon>
        <taxon>Bordetella</taxon>
    </lineage>
</organism>
<dbReference type="Gene3D" id="3.30.360.10">
    <property type="entry name" value="Dihydrodipicolinate Reductase, domain 2"/>
    <property type="match status" value="1"/>
</dbReference>
<feature type="domain" description="Semialdehyde dehydrogenase NAD-binding" evidence="8">
    <location>
        <begin position="4"/>
        <end position="106"/>
    </location>
</feature>
<evidence type="ECO:0000259" key="8">
    <source>
        <dbReference type="SMART" id="SM00859"/>
    </source>
</evidence>
<dbReference type="Pfam" id="PF22698">
    <property type="entry name" value="Semialdhyde_dhC_1"/>
    <property type="match status" value="1"/>
</dbReference>
<name>A0A261S3E6_9BORD</name>
<gene>
    <name evidence="6" type="primary">argC</name>
    <name evidence="9" type="ORF">CAL29_26860</name>
</gene>
<reference evidence="10" key="1">
    <citation type="submission" date="2017-05" db="EMBL/GenBank/DDBJ databases">
        <title>Complete and WGS of Bordetella genogroups.</title>
        <authorList>
            <person name="Spilker T."/>
            <person name="Lipuma J."/>
        </authorList>
    </citation>
    <scope>NUCLEOTIDE SEQUENCE [LARGE SCALE GENOMIC DNA]</scope>
    <source>
        <strain evidence="10">AU16122</strain>
    </source>
</reference>
<dbReference type="GO" id="GO:0006526">
    <property type="term" value="P:L-arginine biosynthetic process"/>
    <property type="evidence" value="ECO:0007669"/>
    <property type="project" value="UniProtKB-UniRule"/>
</dbReference>
<evidence type="ECO:0000313" key="9">
    <source>
        <dbReference type="EMBL" id="OZI31517.1"/>
    </source>
</evidence>
<keyword evidence="1 6" id="KW-0963">Cytoplasm</keyword>
<dbReference type="SUPFAM" id="SSF51735">
    <property type="entry name" value="NAD(P)-binding Rossmann-fold domains"/>
    <property type="match status" value="1"/>
</dbReference>
<accession>A0A261S3E6</accession>
<evidence type="ECO:0000256" key="4">
    <source>
        <dbReference type="ARBA" id="ARBA00022857"/>
    </source>
</evidence>
<comment type="similarity">
    <text evidence="6">Belongs to the NAGSA dehydrogenase family. Type 2 subfamily.</text>
</comment>
<dbReference type="GO" id="GO:0051287">
    <property type="term" value="F:NAD binding"/>
    <property type="evidence" value="ECO:0007669"/>
    <property type="project" value="InterPro"/>
</dbReference>
<dbReference type="SUPFAM" id="SSF55347">
    <property type="entry name" value="Glyceraldehyde-3-phosphate dehydrogenase-like, C-terminal domain"/>
    <property type="match status" value="1"/>
</dbReference>
<sequence length="310" mass="32925">MAPKIFIDGEHGTTGLQIRTRMAGRRDVELLSIPEAERRNPAMREDLLNSADVAILCLPDAASREAVAMLAGNDKVRIIDTSTAYRVDPDWAYGFAELDKAQGARIAGARYVANPGCYPTGAIALIRPLRAAGIIPDAYPVTVNAVSGYTGGGKQLIAQMEDPGHPDAIDSPHFLYGLPLKHKHVPEMKIHGLLPRAPIFAPSVGRFAQGMIVQVPLVLEQLAAGATLESIHACLTAHYAGQDIVTVVPLAESQKLDRVNAVELAGKDTMKLFVFGTPGQGQVNLVALLDNLGKGASGAAVQNMDLMLKG</sequence>
<dbReference type="EMBL" id="NEVM01000005">
    <property type="protein sequence ID" value="OZI31517.1"/>
    <property type="molecule type" value="Genomic_DNA"/>
</dbReference>
<comment type="caution">
    <text evidence="9">The sequence shown here is derived from an EMBL/GenBank/DDBJ whole genome shotgun (WGS) entry which is preliminary data.</text>
</comment>
<evidence type="ECO:0000256" key="3">
    <source>
        <dbReference type="ARBA" id="ARBA00022605"/>
    </source>
</evidence>
<dbReference type="InterPro" id="IPR010136">
    <property type="entry name" value="AGPR_type-2"/>
</dbReference>
<dbReference type="HAMAP" id="MF_01110">
    <property type="entry name" value="ArgC_type2"/>
    <property type="match status" value="1"/>
</dbReference>
<comment type="subcellular location">
    <subcellularLocation>
        <location evidence="6">Cytoplasm</location>
    </subcellularLocation>
</comment>
<dbReference type="NCBIfam" id="TIGR01851">
    <property type="entry name" value="argC_other"/>
    <property type="match status" value="1"/>
</dbReference>
<dbReference type="RefSeq" id="WP_094855925.1">
    <property type="nucleotide sequence ID" value="NZ_NEVM01000005.1"/>
</dbReference>
<keyword evidence="10" id="KW-1185">Reference proteome</keyword>
<dbReference type="Gene3D" id="3.40.50.720">
    <property type="entry name" value="NAD(P)-binding Rossmann-like Domain"/>
    <property type="match status" value="1"/>
</dbReference>
<evidence type="ECO:0000256" key="5">
    <source>
        <dbReference type="ARBA" id="ARBA00023002"/>
    </source>
</evidence>
<dbReference type="PROSITE" id="PS01224">
    <property type="entry name" value="ARGC"/>
    <property type="match status" value="1"/>
</dbReference>
<dbReference type="InterPro" id="IPR000534">
    <property type="entry name" value="Semialdehyde_DH_NAD-bd"/>
</dbReference>
<dbReference type="InterPro" id="IPR023013">
    <property type="entry name" value="AGPR_AS"/>
</dbReference>